<proteinExistence type="inferred from homology"/>
<sequence length="426" mass="46349">MSGVQAPAPIHILRSHSSSIAAIFMTRDNERIYTGDASGHASVSSTRTLRAIASWKAHNDGFLGIAEWEDGIITHGRDNKLHIWNRPDDQAATSSIGGSAALPGLPSPSIRVSMDVNALNYCRFSLLSNSAIAQSSVPESVPSIASTSTMHNSRSLNALIALPNLVESSEADIWQIPSCKRLHASIGKRAKTSVFSGDGRSGENPTGIIMSLHIFETKIPSSESSSFTLPELRILIAYENGHVALRRHVNSDKPVSVEGKGWEVIWEASLHQEAIMAMQISMDNSLAITVSADHLVGRYDLTASSKEGCVIYRTGHPGNGCVAIRDDGRVCAIGGWDGKIRLYSTKSFKPLGTLKYHKEGCQGLVFAASVGQKSFLTPEERPKDGVDEDEDEEMLLGDKLKRERWLISGGKDKRIAIWELMNFEKS</sequence>
<keyword evidence="2" id="KW-0677">Repeat</keyword>
<keyword evidence="1" id="KW-0853">WD repeat</keyword>
<dbReference type="PANTHER" id="PTHR19854">
    <property type="entry name" value="TRANSDUCIN BETA-LIKE 3"/>
    <property type="match status" value="1"/>
</dbReference>
<evidence type="ECO:0000256" key="3">
    <source>
        <dbReference type="ARBA" id="ARBA00037931"/>
    </source>
</evidence>
<evidence type="ECO:0000313" key="5">
    <source>
        <dbReference type="EMBL" id="KAF5389857.1"/>
    </source>
</evidence>
<dbReference type="SUPFAM" id="SSF50978">
    <property type="entry name" value="WD40 repeat-like"/>
    <property type="match status" value="1"/>
</dbReference>
<gene>
    <name evidence="5" type="ORF">D9757_003675</name>
</gene>
<dbReference type="SMART" id="SM00320">
    <property type="entry name" value="WD40"/>
    <property type="match status" value="5"/>
</dbReference>
<evidence type="ECO:0000256" key="4">
    <source>
        <dbReference type="ARBA" id="ARBA00040563"/>
    </source>
</evidence>
<dbReference type="OrthoDB" id="7668193at2759"/>
<dbReference type="Proteomes" id="UP000518752">
    <property type="component" value="Unassembled WGS sequence"/>
</dbReference>
<evidence type="ECO:0000256" key="2">
    <source>
        <dbReference type="ARBA" id="ARBA00022737"/>
    </source>
</evidence>
<dbReference type="InterPro" id="IPR019775">
    <property type="entry name" value="WD40_repeat_CS"/>
</dbReference>
<dbReference type="PROSITE" id="PS00678">
    <property type="entry name" value="WD_REPEATS_1"/>
    <property type="match status" value="1"/>
</dbReference>
<comment type="caution">
    <text evidence="5">The sequence shown here is derived from an EMBL/GenBank/DDBJ whole genome shotgun (WGS) entry which is preliminary data.</text>
</comment>
<accession>A0A8H5MDD5</accession>
<reference evidence="5 6" key="1">
    <citation type="journal article" date="2020" name="ISME J.">
        <title>Uncovering the hidden diversity of litter-decomposition mechanisms in mushroom-forming fungi.</title>
        <authorList>
            <person name="Floudas D."/>
            <person name="Bentzer J."/>
            <person name="Ahren D."/>
            <person name="Johansson T."/>
            <person name="Persson P."/>
            <person name="Tunlid A."/>
        </authorList>
    </citation>
    <scope>NUCLEOTIDE SEQUENCE [LARGE SCALE GENOMIC DNA]</scope>
    <source>
        <strain evidence="5 6">CBS 406.79</strain>
    </source>
</reference>
<dbReference type="EMBL" id="JAACJN010000019">
    <property type="protein sequence ID" value="KAF5389857.1"/>
    <property type="molecule type" value="Genomic_DNA"/>
</dbReference>
<dbReference type="PANTHER" id="PTHR19854:SF1">
    <property type="entry name" value="GUANINE NUCLEOTIDE-BINDING PROTEIN SUBUNIT BETA-LIKE PROTEIN 1"/>
    <property type="match status" value="1"/>
</dbReference>
<comment type="similarity">
    <text evidence="3">Belongs to the WD repeat ASA1 family.</text>
</comment>
<name>A0A8H5MDD5_9AGAR</name>
<evidence type="ECO:0000313" key="6">
    <source>
        <dbReference type="Proteomes" id="UP000518752"/>
    </source>
</evidence>
<protein>
    <recommendedName>
        <fullName evidence="4">ASTRA-associated protein 1</fullName>
    </recommendedName>
</protein>
<dbReference type="InterPro" id="IPR001680">
    <property type="entry name" value="WD40_rpt"/>
</dbReference>
<dbReference type="InterPro" id="IPR036322">
    <property type="entry name" value="WD40_repeat_dom_sf"/>
</dbReference>
<dbReference type="Gene3D" id="2.130.10.10">
    <property type="entry name" value="YVTN repeat-like/Quinoprotein amine dehydrogenase"/>
    <property type="match status" value="2"/>
</dbReference>
<keyword evidence="6" id="KW-1185">Reference proteome</keyword>
<organism evidence="5 6">
    <name type="scientific">Collybiopsis confluens</name>
    <dbReference type="NCBI Taxonomy" id="2823264"/>
    <lineage>
        <taxon>Eukaryota</taxon>
        <taxon>Fungi</taxon>
        <taxon>Dikarya</taxon>
        <taxon>Basidiomycota</taxon>
        <taxon>Agaricomycotina</taxon>
        <taxon>Agaricomycetes</taxon>
        <taxon>Agaricomycetidae</taxon>
        <taxon>Agaricales</taxon>
        <taxon>Marasmiineae</taxon>
        <taxon>Omphalotaceae</taxon>
        <taxon>Collybiopsis</taxon>
    </lineage>
</organism>
<dbReference type="InterPro" id="IPR015943">
    <property type="entry name" value="WD40/YVTN_repeat-like_dom_sf"/>
</dbReference>
<dbReference type="AlphaFoldDB" id="A0A8H5MDD5"/>
<dbReference type="Pfam" id="PF00400">
    <property type="entry name" value="WD40"/>
    <property type="match status" value="1"/>
</dbReference>
<evidence type="ECO:0000256" key="1">
    <source>
        <dbReference type="ARBA" id="ARBA00022574"/>
    </source>
</evidence>